<proteinExistence type="predicted"/>
<dbReference type="InterPro" id="IPR044929">
    <property type="entry name" value="DNA/RNA_non-sp_Endonuclease_sf"/>
</dbReference>
<dbReference type="AlphaFoldDB" id="E9GLB7"/>
<dbReference type="InterPro" id="IPR044927">
    <property type="entry name" value="Endonuclea_NS_2"/>
</dbReference>
<dbReference type="Proteomes" id="UP000000305">
    <property type="component" value="Unassembled WGS sequence"/>
</dbReference>
<dbReference type="InParanoid" id="E9GLB7"/>
<dbReference type="HOGENOM" id="CLU_1724161_0_0_1"/>
<sequence length="155" mass="17564">MSNDKSVKVKVLEKKNEYRKVYAVVRSENFGNGSTVSINNEQKKQLGIDGDYHAGHIIAKMLGGSGSDVNNLVPMHKSFNNSAYKSFEFEVRKMIEDSEKFYPGKQVEARITVSLFYNQGSNKPYRIKYDVAMYANGVEKPSYVGDFKLNENGRD</sequence>
<gene>
    <name evidence="2" type="ORF">DAPPUDRAFT_304464</name>
</gene>
<dbReference type="Gene3D" id="3.40.570.10">
    <property type="entry name" value="Extracellular Endonuclease, subunit A"/>
    <property type="match status" value="1"/>
</dbReference>
<evidence type="ECO:0000313" key="2">
    <source>
        <dbReference type="EMBL" id="EFX79481.1"/>
    </source>
</evidence>
<dbReference type="Pfam" id="PF13930">
    <property type="entry name" value="Endonuclea_NS_2"/>
    <property type="match status" value="1"/>
</dbReference>
<dbReference type="EMBL" id="GL732551">
    <property type="protein sequence ID" value="EFX79481.1"/>
    <property type="molecule type" value="Genomic_DNA"/>
</dbReference>
<evidence type="ECO:0000259" key="1">
    <source>
        <dbReference type="Pfam" id="PF13930"/>
    </source>
</evidence>
<accession>E9GLB7</accession>
<feature type="domain" description="Type VII secretion system protein EssD-like" evidence="1">
    <location>
        <begin position="44"/>
        <end position="128"/>
    </location>
</feature>
<dbReference type="KEGG" id="dpx:DAPPUDRAFT_304464"/>
<name>E9GLB7_DAPPU</name>
<keyword evidence="3" id="KW-1185">Reference proteome</keyword>
<reference evidence="2 3" key="1">
    <citation type="journal article" date="2011" name="Science">
        <title>The ecoresponsive genome of Daphnia pulex.</title>
        <authorList>
            <person name="Colbourne J.K."/>
            <person name="Pfrender M.E."/>
            <person name="Gilbert D."/>
            <person name="Thomas W.K."/>
            <person name="Tucker A."/>
            <person name="Oakley T.H."/>
            <person name="Tokishita S."/>
            <person name="Aerts A."/>
            <person name="Arnold G.J."/>
            <person name="Basu M.K."/>
            <person name="Bauer D.J."/>
            <person name="Caceres C.E."/>
            <person name="Carmel L."/>
            <person name="Casola C."/>
            <person name="Choi J.H."/>
            <person name="Detter J.C."/>
            <person name="Dong Q."/>
            <person name="Dusheyko S."/>
            <person name="Eads B.D."/>
            <person name="Frohlich T."/>
            <person name="Geiler-Samerotte K.A."/>
            <person name="Gerlach D."/>
            <person name="Hatcher P."/>
            <person name="Jogdeo S."/>
            <person name="Krijgsveld J."/>
            <person name="Kriventseva E.V."/>
            <person name="Kultz D."/>
            <person name="Laforsch C."/>
            <person name="Lindquist E."/>
            <person name="Lopez J."/>
            <person name="Manak J.R."/>
            <person name="Muller J."/>
            <person name="Pangilinan J."/>
            <person name="Patwardhan R.P."/>
            <person name="Pitluck S."/>
            <person name="Pritham E.J."/>
            <person name="Rechtsteiner A."/>
            <person name="Rho M."/>
            <person name="Rogozin I.B."/>
            <person name="Sakarya O."/>
            <person name="Salamov A."/>
            <person name="Schaack S."/>
            <person name="Shapiro H."/>
            <person name="Shiga Y."/>
            <person name="Skalitzky C."/>
            <person name="Smith Z."/>
            <person name="Souvorov A."/>
            <person name="Sung W."/>
            <person name="Tang Z."/>
            <person name="Tsuchiya D."/>
            <person name="Tu H."/>
            <person name="Vos H."/>
            <person name="Wang M."/>
            <person name="Wolf Y.I."/>
            <person name="Yamagata H."/>
            <person name="Yamada T."/>
            <person name="Ye Y."/>
            <person name="Shaw J.R."/>
            <person name="Andrews J."/>
            <person name="Crease T.J."/>
            <person name="Tang H."/>
            <person name="Lucas S.M."/>
            <person name="Robertson H.M."/>
            <person name="Bork P."/>
            <person name="Koonin E.V."/>
            <person name="Zdobnov E.M."/>
            <person name="Grigoriev I.V."/>
            <person name="Lynch M."/>
            <person name="Boore J.L."/>
        </authorList>
    </citation>
    <scope>NUCLEOTIDE SEQUENCE [LARGE SCALE GENOMIC DNA]</scope>
</reference>
<evidence type="ECO:0000313" key="3">
    <source>
        <dbReference type="Proteomes" id="UP000000305"/>
    </source>
</evidence>
<dbReference type="OrthoDB" id="6372484at2759"/>
<protein>
    <recommendedName>
        <fullName evidence="1">Type VII secretion system protein EssD-like domain-containing protein</fullName>
    </recommendedName>
</protein>
<organism evidence="2 3">
    <name type="scientific">Daphnia pulex</name>
    <name type="common">Water flea</name>
    <dbReference type="NCBI Taxonomy" id="6669"/>
    <lineage>
        <taxon>Eukaryota</taxon>
        <taxon>Metazoa</taxon>
        <taxon>Ecdysozoa</taxon>
        <taxon>Arthropoda</taxon>
        <taxon>Crustacea</taxon>
        <taxon>Branchiopoda</taxon>
        <taxon>Diplostraca</taxon>
        <taxon>Cladocera</taxon>
        <taxon>Anomopoda</taxon>
        <taxon>Daphniidae</taxon>
        <taxon>Daphnia</taxon>
    </lineage>
</organism>